<name>A0A0A8ECF5_MESFC</name>
<dbReference type="UniPathway" id="UPA00591">
    <property type="reaction ID" value="UER00648"/>
</dbReference>
<evidence type="ECO:0000313" key="17">
    <source>
        <dbReference type="EMBL" id="AJC49891.1"/>
    </source>
</evidence>
<keyword evidence="11 15" id="KW-0547">Nucleotide-binding</keyword>
<keyword evidence="6 15" id="KW-0963">Cytoplasm</keyword>
<comment type="subcellular location">
    <subcellularLocation>
        <location evidence="2 15">Cytoplasm</location>
    </subcellularLocation>
</comment>
<dbReference type="SUPFAM" id="SSF53271">
    <property type="entry name" value="PRTase-like"/>
    <property type="match status" value="1"/>
</dbReference>
<evidence type="ECO:0000256" key="8">
    <source>
        <dbReference type="ARBA" id="ARBA00022679"/>
    </source>
</evidence>
<dbReference type="RefSeq" id="WP_039387615.1">
    <property type="nucleotide sequence ID" value="NZ_CP007585.1"/>
</dbReference>
<dbReference type="KEGG" id="mfq:MYF_01885"/>
<dbReference type="GO" id="GO:0000287">
    <property type="term" value="F:magnesium ion binding"/>
    <property type="evidence" value="ECO:0007669"/>
    <property type="project" value="TreeGrafter"/>
</dbReference>
<dbReference type="HOGENOM" id="CLU_073615_0_0_14"/>
<evidence type="ECO:0000256" key="3">
    <source>
        <dbReference type="ARBA" id="ARBA00004669"/>
    </source>
</evidence>
<comment type="similarity">
    <text evidence="5 15">Belongs to the purine/pyrimidine phosphoribosyltransferase family.</text>
</comment>
<comment type="catalytic activity">
    <reaction evidence="13">
        <text>GMP + diphosphate = guanine + 5-phospho-alpha-D-ribose 1-diphosphate</text>
        <dbReference type="Rhea" id="RHEA:25424"/>
        <dbReference type="ChEBI" id="CHEBI:16235"/>
        <dbReference type="ChEBI" id="CHEBI:33019"/>
        <dbReference type="ChEBI" id="CHEBI:58017"/>
        <dbReference type="ChEBI" id="CHEBI:58115"/>
        <dbReference type="EC" id="2.4.2.8"/>
    </reaction>
    <physiologicalReaction direction="right-to-left" evidence="13">
        <dbReference type="Rhea" id="RHEA:25426"/>
    </physiologicalReaction>
</comment>
<keyword evidence="10 15" id="KW-0660">Purine salvage</keyword>
<dbReference type="InterPro" id="IPR050408">
    <property type="entry name" value="HGPRT"/>
</dbReference>
<evidence type="ECO:0000256" key="9">
    <source>
        <dbReference type="ARBA" id="ARBA00022723"/>
    </source>
</evidence>
<evidence type="ECO:0000313" key="18">
    <source>
        <dbReference type="Proteomes" id="UP000031129"/>
    </source>
</evidence>
<proteinExistence type="inferred from homology"/>
<dbReference type="GO" id="GO:0032263">
    <property type="term" value="P:GMP salvage"/>
    <property type="evidence" value="ECO:0007669"/>
    <property type="project" value="TreeGrafter"/>
</dbReference>
<dbReference type="STRING" id="743971.MYF_01885"/>
<evidence type="ECO:0000256" key="2">
    <source>
        <dbReference type="ARBA" id="ARBA00004496"/>
    </source>
</evidence>
<organism evidence="17 18">
    <name type="scientific">Mesomycoplasma flocculare ATCC 27399</name>
    <dbReference type="NCBI Taxonomy" id="743971"/>
    <lineage>
        <taxon>Bacteria</taxon>
        <taxon>Bacillati</taxon>
        <taxon>Mycoplasmatota</taxon>
        <taxon>Mycoplasmoidales</taxon>
        <taxon>Metamycoplasmataceae</taxon>
        <taxon>Mesomycoplasma</taxon>
    </lineage>
</organism>
<dbReference type="InterPro" id="IPR000836">
    <property type="entry name" value="PRTase_dom"/>
</dbReference>
<evidence type="ECO:0000256" key="10">
    <source>
        <dbReference type="ARBA" id="ARBA00022726"/>
    </source>
</evidence>
<dbReference type="GO" id="GO:0052657">
    <property type="term" value="F:guanine phosphoribosyltransferase activity"/>
    <property type="evidence" value="ECO:0007669"/>
    <property type="project" value="UniProtKB-ARBA"/>
</dbReference>
<evidence type="ECO:0000256" key="15">
    <source>
        <dbReference type="RuleBase" id="RU364099"/>
    </source>
</evidence>
<evidence type="ECO:0000256" key="14">
    <source>
        <dbReference type="ARBA" id="ARBA00049402"/>
    </source>
</evidence>
<comment type="pathway">
    <text evidence="3 15">Purine metabolism; IMP biosynthesis via salvage pathway; IMP from hypoxanthine: step 1/1.</text>
</comment>
<evidence type="ECO:0000256" key="7">
    <source>
        <dbReference type="ARBA" id="ARBA00022676"/>
    </source>
</evidence>
<evidence type="ECO:0000259" key="16">
    <source>
        <dbReference type="Pfam" id="PF00156"/>
    </source>
</evidence>
<dbReference type="InterPro" id="IPR005904">
    <property type="entry name" value="Hxn_phspho_trans"/>
</dbReference>
<dbReference type="EMBL" id="CP007585">
    <property type="protein sequence ID" value="AJC49891.1"/>
    <property type="molecule type" value="Genomic_DNA"/>
</dbReference>
<dbReference type="GO" id="GO:0046100">
    <property type="term" value="P:hypoxanthine metabolic process"/>
    <property type="evidence" value="ECO:0007669"/>
    <property type="project" value="TreeGrafter"/>
</dbReference>
<evidence type="ECO:0000256" key="5">
    <source>
        <dbReference type="ARBA" id="ARBA00008391"/>
    </source>
</evidence>
<evidence type="ECO:0000256" key="4">
    <source>
        <dbReference type="ARBA" id="ARBA00004676"/>
    </source>
</evidence>
<evidence type="ECO:0000256" key="13">
    <source>
        <dbReference type="ARBA" id="ARBA00048811"/>
    </source>
</evidence>
<keyword evidence="12 15" id="KW-0460">Magnesium</keyword>
<dbReference type="GO" id="GO:0006178">
    <property type="term" value="P:guanine salvage"/>
    <property type="evidence" value="ECO:0007669"/>
    <property type="project" value="TreeGrafter"/>
</dbReference>
<evidence type="ECO:0000256" key="6">
    <source>
        <dbReference type="ARBA" id="ARBA00022490"/>
    </source>
</evidence>
<sequence length="182" mass="20820">MISNSCITKILYNREEIKFRIAEIAEWINRNYANSKEIVFIGVLKGSLIFLTELIQKVKIDSMIDFVIAKSYFGGTESTGELKIITDIDIKIENKDVILVDDILDSGITLAKIRDHLKLKSPKSLKVITLFDKKSKRKYDIDADVSGFEVPDAFLVGYGLDYQDKYRNWPFVAIFDPNKGEK</sequence>
<dbReference type="GO" id="GO:0000166">
    <property type="term" value="F:nucleotide binding"/>
    <property type="evidence" value="ECO:0007669"/>
    <property type="project" value="UniProtKB-KW"/>
</dbReference>
<protein>
    <recommendedName>
        <fullName evidence="15">Hypoxanthine phosphoribosyltransferase</fullName>
        <ecNumber evidence="15">2.4.2.8</ecNumber>
    </recommendedName>
</protein>
<dbReference type="Pfam" id="PF00156">
    <property type="entry name" value="Pribosyltran"/>
    <property type="match status" value="1"/>
</dbReference>
<keyword evidence="18" id="KW-1185">Reference proteome</keyword>
<dbReference type="GO" id="GO:0004422">
    <property type="term" value="F:hypoxanthine phosphoribosyltransferase activity"/>
    <property type="evidence" value="ECO:0007669"/>
    <property type="project" value="InterPro"/>
</dbReference>
<dbReference type="InterPro" id="IPR029057">
    <property type="entry name" value="PRTase-like"/>
</dbReference>
<accession>A0A0A8ECF5</accession>
<dbReference type="EC" id="2.4.2.8" evidence="15"/>
<dbReference type="NCBIfam" id="TIGR01203">
    <property type="entry name" value="HGPRTase"/>
    <property type="match status" value="1"/>
</dbReference>
<evidence type="ECO:0000256" key="12">
    <source>
        <dbReference type="ARBA" id="ARBA00022842"/>
    </source>
</evidence>
<dbReference type="GO" id="GO:0032264">
    <property type="term" value="P:IMP salvage"/>
    <property type="evidence" value="ECO:0007669"/>
    <property type="project" value="UniProtKB-UniPathway"/>
</dbReference>
<comment type="pathway">
    <text evidence="4">Purine metabolism; GMP biosynthesis via salvage pathway; GMP from guanine: step 1/1.</text>
</comment>
<dbReference type="Proteomes" id="UP000031129">
    <property type="component" value="Chromosome"/>
</dbReference>
<dbReference type="AlphaFoldDB" id="A0A0A8ECF5"/>
<dbReference type="FunFam" id="3.40.50.2020:FF:000006">
    <property type="entry name" value="Hypoxanthine phosphoribosyltransferase"/>
    <property type="match status" value="1"/>
</dbReference>
<keyword evidence="7 15" id="KW-0328">Glycosyltransferase</keyword>
<gene>
    <name evidence="17" type="primary">hpt</name>
    <name evidence="17" type="ORF">MYF_01885</name>
</gene>
<dbReference type="PANTHER" id="PTHR43340">
    <property type="entry name" value="HYPOXANTHINE-GUANINE PHOSPHORIBOSYLTRANSFERASE"/>
    <property type="match status" value="1"/>
</dbReference>
<comment type="cofactor">
    <cofactor evidence="1 15">
        <name>Mg(2+)</name>
        <dbReference type="ChEBI" id="CHEBI:18420"/>
    </cofactor>
</comment>
<keyword evidence="9 15" id="KW-0479">Metal-binding</keyword>
<keyword evidence="8 15" id="KW-0808">Transferase</keyword>
<dbReference type="GO" id="GO:0006166">
    <property type="term" value="P:purine ribonucleoside salvage"/>
    <property type="evidence" value="ECO:0007669"/>
    <property type="project" value="UniProtKB-KW"/>
</dbReference>
<dbReference type="PANTHER" id="PTHR43340:SF1">
    <property type="entry name" value="HYPOXANTHINE PHOSPHORIBOSYLTRANSFERASE"/>
    <property type="match status" value="1"/>
</dbReference>
<evidence type="ECO:0000256" key="11">
    <source>
        <dbReference type="ARBA" id="ARBA00022741"/>
    </source>
</evidence>
<reference evidence="17 18" key="1">
    <citation type="journal article" date="2015" name="Genome Announc.">
        <title>Complete Genome Sequence of Mycoplasma flocculare Strain Ms42T (ATCC 27399T).</title>
        <authorList>
            <person name="Calcutt M.J."/>
            <person name="Foecking M.F."/>
            <person name="Heidari M.B."/>
            <person name="McIntosh M.A."/>
        </authorList>
    </citation>
    <scope>NUCLEOTIDE SEQUENCE [LARGE SCALE GENOMIC DNA]</scope>
    <source>
        <strain evidence="18">ATCC 27399</strain>
    </source>
</reference>
<dbReference type="GO" id="GO:0005829">
    <property type="term" value="C:cytosol"/>
    <property type="evidence" value="ECO:0007669"/>
    <property type="project" value="TreeGrafter"/>
</dbReference>
<evidence type="ECO:0000256" key="1">
    <source>
        <dbReference type="ARBA" id="ARBA00001946"/>
    </source>
</evidence>
<comment type="catalytic activity">
    <reaction evidence="14">
        <text>IMP + diphosphate = hypoxanthine + 5-phospho-alpha-D-ribose 1-diphosphate</text>
        <dbReference type="Rhea" id="RHEA:17973"/>
        <dbReference type="ChEBI" id="CHEBI:17368"/>
        <dbReference type="ChEBI" id="CHEBI:33019"/>
        <dbReference type="ChEBI" id="CHEBI:58017"/>
        <dbReference type="ChEBI" id="CHEBI:58053"/>
        <dbReference type="EC" id="2.4.2.8"/>
    </reaction>
    <physiologicalReaction direction="right-to-left" evidence="14">
        <dbReference type="Rhea" id="RHEA:17975"/>
    </physiologicalReaction>
</comment>
<dbReference type="Gene3D" id="3.40.50.2020">
    <property type="match status" value="1"/>
</dbReference>
<feature type="domain" description="Phosphoribosyltransferase" evidence="16">
    <location>
        <begin position="10"/>
        <end position="163"/>
    </location>
</feature>
<dbReference type="CDD" id="cd06223">
    <property type="entry name" value="PRTases_typeI"/>
    <property type="match status" value="1"/>
</dbReference>